<sequence>MTGPSEGIIGAEPAGIILRSKYNFPSPMRPCSQGQGQFNGLVLEIDENSNRQETQIQRKVASPRRPQPPPPPQPPP</sequence>
<dbReference type="Proteomes" id="UP001153678">
    <property type="component" value="Unassembled WGS sequence"/>
</dbReference>
<dbReference type="Gene3D" id="3.60.21.10">
    <property type="match status" value="1"/>
</dbReference>
<feature type="compositionally biased region" description="Pro residues" evidence="1">
    <location>
        <begin position="65"/>
        <end position="76"/>
    </location>
</feature>
<evidence type="ECO:0000313" key="3">
    <source>
        <dbReference type="Proteomes" id="UP001153678"/>
    </source>
</evidence>
<dbReference type="InterPro" id="IPR029052">
    <property type="entry name" value="Metallo-depent_PP-like"/>
</dbReference>
<proteinExistence type="predicted"/>
<gene>
    <name evidence="2" type="ORF">FWILDA_LOCUS15157</name>
</gene>
<comment type="caution">
    <text evidence="2">The sequence shown here is derived from an EMBL/GenBank/DDBJ whole genome shotgun (WGS) entry which is preliminary data.</text>
</comment>
<name>A0A9W4X787_9GLOM</name>
<dbReference type="EMBL" id="CAMKVN010007543">
    <property type="protein sequence ID" value="CAI2191610.1"/>
    <property type="molecule type" value="Genomic_DNA"/>
</dbReference>
<evidence type="ECO:0000256" key="1">
    <source>
        <dbReference type="SAM" id="MobiDB-lite"/>
    </source>
</evidence>
<keyword evidence="3" id="KW-1185">Reference proteome</keyword>
<feature type="region of interest" description="Disordered" evidence="1">
    <location>
        <begin position="48"/>
        <end position="76"/>
    </location>
</feature>
<evidence type="ECO:0000313" key="2">
    <source>
        <dbReference type="EMBL" id="CAI2191610.1"/>
    </source>
</evidence>
<accession>A0A9W4X787</accession>
<reference evidence="2" key="1">
    <citation type="submission" date="2022-08" db="EMBL/GenBank/DDBJ databases">
        <authorList>
            <person name="Kallberg Y."/>
            <person name="Tangrot J."/>
            <person name="Rosling A."/>
        </authorList>
    </citation>
    <scope>NUCLEOTIDE SEQUENCE</scope>
    <source>
        <strain evidence="2">Wild A</strain>
    </source>
</reference>
<organism evidence="2 3">
    <name type="scientific">Funneliformis geosporum</name>
    <dbReference type="NCBI Taxonomy" id="1117311"/>
    <lineage>
        <taxon>Eukaryota</taxon>
        <taxon>Fungi</taxon>
        <taxon>Fungi incertae sedis</taxon>
        <taxon>Mucoromycota</taxon>
        <taxon>Glomeromycotina</taxon>
        <taxon>Glomeromycetes</taxon>
        <taxon>Glomerales</taxon>
        <taxon>Glomeraceae</taxon>
        <taxon>Funneliformis</taxon>
    </lineage>
</organism>
<dbReference type="AlphaFoldDB" id="A0A9W4X787"/>
<protein>
    <submittedName>
        <fullName evidence="2">14022_t:CDS:1</fullName>
    </submittedName>
</protein>